<dbReference type="PANTHER" id="PTHR47707">
    <property type="entry name" value="8-OXO-DGTP DIPHOSPHATASE"/>
    <property type="match status" value="1"/>
</dbReference>
<dbReference type="PROSITE" id="PS00893">
    <property type="entry name" value="NUDIX_BOX"/>
    <property type="match status" value="1"/>
</dbReference>
<keyword evidence="3" id="KW-0515">Mutator protein</keyword>
<dbReference type="InterPro" id="IPR000086">
    <property type="entry name" value="NUDIX_hydrolase_dom"/>
</dbReference>
<feature type="domain" description="Nudix hydrolase" evidence="18">
    <location>
        <begin position="9"/>
        <end position="137"/>
    </location>
</feature>
<dbReference type="InterPro" id="IPR020476">
    <property type="entry name" value="Nudix_hydrolase"/>
</dbReference>
<comment type="similarity">
    <text evidence="2 17">Belongs to the Nudix hydrolase family.</text>
</comment>
<evidence type="ECO:0000256" key="7">
    <source>
        <dbReference type="ARBA" id="ARBA00022801"/>
    </source>
</evidence>
<keyword evidence="5" id="KW-0479">Metal-binding</keyword>
<dbReference type="PROSITE" id="PS51462">
    <property type="entry name" value="NUDIX"/>
    <property type="match status" value="1"/>
</dbReference>
<evidence type="ECO:0000256" key="4">
    <source>
        <dbReference type="ARBA" id="ARBA00022705"/>
    </source>
</evidence>
<evidence type="ECO:0000256" key="9">
    <source>
        <dbReference type="ARBA" id="ARBA00023204"/>
    </source>
</evidence>
<evidence type="ECO:0000256" key="17">
    <source>
        <dbReference type="RuleBase" id="RU003476"/>
    </source>
</evidence>
<dbReference type="InterPro" id="IPR022998">
    <property type="entry name" value="ThiamineP_synth_TenI"/>
</dbReference>
<protein>
    <recommendedName>
        <fullName evidence="13">8-oxo-dGTP diphosphatase</fullName>
        <ecNumber evidence="12">3.6.1.55</ecNumber>
    </recommendedName>
    <alternativeName>
        <fullName evidence="16">7,8-dihydro-8-oxoguanine-triphosphatase</fullName>
    </alternativeName>
    <alternativeName>
        <fullName evidence="15">Mutator protein MutT</fullName>
    </alternativeName>
    <alternativeName>
        <fullName evidence="14">dGTP pyrophosphohydrolase</fullName>
    </alternativeName>
</protein>
<comment type="caution">
    <text evidence="19">The sequence shown here is derived from an EMBL/GenBank/DDBJ whole genome shotgun (WGS) entry which is preliminary data.</text>
</comment>
<dbReference type="NCBIfam" id="NF006530">
    <property type="entry name" value="PRK08999.1"/>
    <property type="match status" value="1"/>
</dbReference>
<gene>
    <name evidence="19" type="ORF">DFP86_103101</name>
</gene>
<dbReference type="InterPro" id="IPR047127">
    <property type="entry name" value="MutT-like"/>
</dbReference>
<accession>A0A4R7B9F5</accession>
<dbReference type="GO" id="GO:0008413">
    <property type="term" value="F:8-oxo-7,8-dihydroguanosine triphosphate pyrophosphatase activity"/>
    <property type="evidence" value="ECO:0007669"/>
    <property type="project" value="TreeGrafter"/>
</dbReference>
<evidence type="ECO:0000256" key="15">
    <source>
        <dbReference type="ARBA" id="ARBA00041979"/>
    </source>
</evidence>
<dbReference type="Pfam" id="PF02581">
    <property type="entry name" value="TMP-TENI"/>
    <property type="match status" value="1"/>
</dbReference>
<dbReference type="RefSeq" id="WP_133678823.1">
    <property type="nucleotide sequence ID" value="NZ_SNZP01000003.1"/>
</dbReference>
<evidence type="ECO:0000256" key="2">
    <source>
        <dbReference type="ARBA" id="ARBA00005582"/>
    </source>
</evidence>
<dbReference type="CDD" id="cd03425">
    <property type="entry name" value="NUDIX_MutT_NudA_like"/>
    <property type="match status" value="1"/>
</dbReference>
<dbReference type="InterPro" id="IPR013785">
    <property type="entry name" value="Aldolase_TIM"/>
</dbReference>
<dbReference type="InterPro" id="IPR036206">
    <property type="entry name" value="ThiamineP_synth_sf"/>
</dbReference>
<dbReference type="GO" id="GO:0046872">
    <property type="term" value="F:metal ion binding"/>
    <property type="evidence" value="ECO:0007669"/>
    <property type="project" value="UniProtKB-KW"/>
</dbReference>
<reference evidence="19 20" key="1">
    <citation type="submission" date="2019-03" db="EMBL/GenBank/DDBJ databases">
        <title>Genomic Encyclopedia of Type Strains, Phase III (KMG-III): the genomes of soil and plant-associated and newly described type strains.</title>
        <authorList>
            <person name="Whitman W."/>
        </authorList>
    </citation>
    <scope>NUCLEOTIDE SEQUENCE [LARGE SCALE GENOMIC DNA]</scope>
    <source>
        <strain evidence="19 20">CECT 8976</strain>
    </source>
</reference>
<dbReference type="InterPro" id="IPR015797">
    <property type="entry name" value="NUDIX_hydrolase-like_dom_sf"/>
</dbReference>
<evidence type="ECO:0000256" key="13">
    <source>
        <dbReference type="ARBA" id="ARBA00040794"/>
    </source>
</evidence>
<comment type="cofactor">
    <cofactor evidence="1">
        <name>Mg(2+)</name>
        <dbReference type="ChEBI" id="CHEBI:18420"/>
    </cofactor>
</comment>
<dbReference type="Gene3D" id="3.90.79.10">
    <property type="entry name" value="Nucleoside Triphosphate Pyrophosphohydrolase"/>
    <property type="match status" value="1"/>
</dbReference>
<evidence type="ECO:0000256" key="3">
    <source>
        <dbReference type="ARBA" id="ARBA00022457"/>
    </source>
</evidence>
<keyword evidence="20" id="KW-1185">Reference proteome</keyword>
<dbReference type="PRINTS" id="PR00502">
    <property type="entry name" value="NUDIXFAMILY"/>
</dbReference>
<keyword evidence="6" id="KW-0227">DNA damage</keyword>
<evidence type="ECO:0000256" key="14">
    <source>
        <dbReference type="ARBA" id="ARBA00041592"/>
    </source>
</evidence>
<evidence type="ECO:0000256" key="12">
    <source>
        <dbReference type="ARBA" id="ARBA00038905"/>
    </source>
</evidence>
<name>A0A4R7B9F5_9NEIS</name>
<dbReference type="GO" id="GO:0044715">
    <property type="term" value="F:8-oxo-dGDP phosphatase activity"/>
    <property type="evidence" value="ECO:0007669"/>
    <property type="project" value="TreeGrafter"/>
</dbReference>
<evidence type="ECO:0000256" key="5">
    <source>
        <dbReference type="ARBA" id="ARBA00022723"/>
    </source>
</evidence>
<evidence type="ECO:0000256" key="8">
    <source>
        <dbReference type="ARBA" id="ARBA00022842"/>
    </source>
</evidence>
<dbReference type="Gene3D" id="3.20.20.70">
    <property type="entry name" value="Aldolase class I"/>
    <property type="match status" value="1"/>
</dbReference>
<evidence type="ECO:0000256" key="1">
    <source>
        <dbReference type="ARBA" id="ARBA00001946"/>
    </source>
</evidence>
<dbReference type="Pfam" id="PF00293">
    <property type="entry name" value="NUDIX"/>
    <property type="match status" value="1"/>
</dbReference>
<evidence type="ECO:0000259" key="18">
    <source>
        <dbReference type="PROSITE" id="PS51462"/>
    </source>
</evidence>
<evidence type="ECO:0000313" key="19">
    <source>
        <dbReference type="EMBL" id="TDR81448.1"/>
    </source>
</evidence>
<keyword evidence="4" id="KW-0235">DNA replication</keyword>
<comment type="catalytic activity">
    <reaction evidence="10">
        <text>8-oxo-dGTP + H2O = 8-oxo-dGMP + diphosphate + H(+)</text>
        <dbReference type="Rhea" id="RHEA:31575"/>
        <dbReference type="ChEBI" id="CHEBI:15377"/>
        <dbReference type="ChEBI" id="CHEBI:15378"/>
        <dbReference type="ChEBI" id="CHEBI:33019"/>
        <dbReference type="ChEBI" id="CHEBI:63224"/>
        <dbReference type="ChEBI" id="CHEBI:77896"/>
        <dbReference type="EC" id="3.6.1.55"/>
    </reaction>
</comment>
<comment type="catalytic activity">
    <reaction evidence="11">
        <text>8-oxo-GTP + H2O = 8-oxo-GMP + diphosphate + H(+)</text>
        <dbReference type="Rhea" id="RHEA:67616"/>
        <dbReference type="ChEBI" id="CHEBI:15377"/>
        <dbReference type="ChEBI" id="CHEBI:15378"/>
        <dbReference type="ChEBI" id="CHEBI:33019"/>
        <dbReference type="ChEBI" id="CHEBI:143553"/>
        <dbReference type="ChEBI" id="CHEBI:145694"/>
    </reaction>
</comment>
<dbReference type="Proteomes" id="UP000295611">
    <property type="component" value="Unassembled WGS sequence"/>
</dbReference>
<sequence length="315" mass="34261">MSLDANTPRIIEVVAGVLMRPDGSYMLGSRPEGKPYAGYWEFPGGKVEAGESFEQALARELDEEMGIRMSRASFWLTRVHHYEHASVRLHFFRVWDWQGEPRPLEGQRFAWMAPGTASVEPMLPANGPILKALALPFVYAVTCAHLLGEAAILRRLSEPDAPQLVLVREPGLAPAELARFTAAVAERVHDYGGRVLLHGDTPELEGLPVDGVHLPARQLAACTVRPDVPWVGASVHNAGELARAGELGFDYALLGHVQPTDSHPGQSPLGWEGFEAIRAATTLPVYALGGLNMRDLDLAQRHGAHGVALMRGAWA</sequence>
<dbReference type="OrthoDB" id="9810648at2"/>
<dbReference type="GO" id="GO:0044716">
    <property type="term" value="F:8-oxo-GDP phosphatase activity"/>
    <property type="evidence" value="ECO:0007669"/>
    <property type="project" value="TreeGrafter"/>
</dbReference>
<evidence type="ECO:0000256" key="6">
    <source>
        <dbReference type="ARBA" id="ARBA00022763"/>
    </source>
</evidence>
<dbReference type="InterPro" id="IPR020084">
    <property type="entry name" value="NUDIX_hydrolase_CS"/>
</dbReference>
<dbReference type="PANTHER" id="PTHR47707:SF1">
    <property type="entry name" value="NUDIX HYDROLASE FAMILY PROTEIN"/>
    <property type="match status" value="1"/>
</dbReference>
<keyword evidence="8" id="KW-0460">Magnesium</keyword>
<dbReference type="SUPFAM" id="SSF51391">
    <property type="entry name" value="Thiamin phosphate synthase"/>
    <property type="match status" value="1"/>
</dbReference>
<keyword evidence="9" id="KW-0234">DNA repair</keyword>
<organism evidence="19 20">
    <name type="scientific">Paludibacterium purpuratum</name>
    <dbReference type="NCBI Taxonomy" id="1144873"/>
    <lineage>
        <taxon>Bacteria</taxon>
        <taxon>Pseudomonadati</taxon>
        <taxon>Pseudomonadota</taxon>
        <taxon>Betaproteobacteria</taxon>
        <taxon>Neisseriales</taxon>
        <taxon>Chromobacteriaceae</taxon>
        <taxon>Paludibacterium</taxon>
    </lineage>
</organism>
<evidence type="ECO:0000313" key="20">
    <source>
        <dbReference type="Proteomes" id="UP000295611"/>
    </source>
</evidence>
<proteinExistence type="inferred from homology"/>
<dbReference type="SUPFAM" id="SSF55811">
    <property type="entry name" value="Nudix"/>
    <property type="match status" value="1"/>
</dbReference>
<dbReference type="GO" id="GO:0006281">
    <property type="term" value="P:DNA repair"/>
    <property type="evidence" value="ECO:0007669"/>
    <property type="project" value="UniProtKB-KW"/>
</dbReference>
<evidence type="ECO:0000256" key="16">
    <source>
        <dbReference type="ARBA" id="ARBA00042798"/>
    </source>
</evidence>
<evidence type="ECO:0000256" key="11">
    <source>
        <dbReference type="ARBA" id="ARBA00036904"/>
    </source>
</evidence>
<dbReference type="AlphaFoldDB" id="A0A4R7B9F5"/>
<dbReference type="GO" id="GO:0035539">
    <property type="term" value="F:8-oxo-7,8-dihydrodeoxyguanosine triphosphate pyrophosphatase activity"/>
    <property type="evidence" value="ECO:0007669"/>
    <property type="project" value="UniProtKB-EC"/>
</dbReference>
<dbReference type="GO" id="GO:0006260">
    <property type="term" value="P:DNA replication"/>
    <property type="evidence" value="ECO:0007669"/>
    <property type="project" value="UniProtKB-KW"/>
</dbReference>
<keyword evidence="7 17" id="KW-0378">Hydrolase</keyword>
<dbReference type="EMBL" id="SNZP01000003">
    <property type="protein sequence ID" value="TDR81448.1"/>
    <property type="molecule type" value="Genomic_DNA"/>
</dbReference>
<dbReference type="EC" id="3.6.1.55" evidence="12"/>
<evidence type="ECO:0000256" key="10">
    <source>
        <dbReference type="ARBA" id="ARBA00035861"/>
    </source>
</evidence>
<dbReference type="GO" id="GO:0009228">
    <property type="term" value="P:thiamine biosynthetic process"/>
    <property type="evidence" value="ECO:0007669"/>
    <property type="project" value="UniProtKB-KW"/>
</dbReference>
<dbReference type="CDD" id="cd00564">
    <property type="entry name" value="TMP_TenI"/>
    <property type="match status" value="1"/>
</dbReference>